<keyword evidence="4 7" id="KW-1133">Transmembrane helix</keyword>
<accession>A0ABV3SCM9</accession>
<dbReference type="EMBL" id="JBDPGJ010000001">
    <property type="protein sequence ID" value="MEX0404316.1"/>
    <property type="molecule type" value="Genomic_DNA"/>
</dbReference>
<name>A0ABV3SCM9_9HYPH</name>
<evidence type="ECO:0000256" key="6">
    <source>
        <dbReference type="SAM" id="MobiDB-lite"/>
    </source>
</evidence>
<comment type="subcellular location">
    <subcellularLocation>
        <location evidence="1">Cell membrane</location>
        <topology evidence="1">Multi-pass membrane protein</topology>
    </subcellularLocation>
</comment>
<evidence type="ECO:0000256" key="5">
    <source>
        <dbReference type="ARBA" id="ARBA00023136"/>
    </source>
</evidence>
<evidence type="ECO:0000313" key="9">
    <source>
        <dbReference type="Proteomes" id="UP001556692"/>
    </source>
</evidence>
<dbReference type="InterPro" id="IPR001851">
    <property type="entry name" value="ABC_transp_permease"/>
</dbReference>
<reference evidence="8 9" key="1">
    <citation type="submission" date="2024-05" db="EMBL/GenBank/DDBJ databases">
        <authorList>
            <person name="Jiang F."/>
        </authorList>
    </citation>
    <scope>NUCLEOTIDE SEQUENCE [LARGE SCALE GENOMIC DNA]</scope>
    <source>
        <strain evidence="8 9">LZ166</strain>
    </source>
</reference>
<dbReference type="Proteomes" id="UP001556692">
    <property type="component" value="Unassembled WGS sequence"/>
</dbReference>
<keyword evidence="5 7" id="KW-0472">Membrane</keyword>
<dbReference type="CDD" id="cd06579">
    <property type="entry name" value="TM_PBP1_transp_AraH_like"/>
    <property type="match status" value="1"/>
</dbReference>
<feature type="transmembrane region" description="Helical" evidence="7">
    <location>
        <begin position="293"/>
        <end position="315"/>
    </location>
</feature>
<dbReference type="Pfam" id="PF02653">
    <property type="entry name" value="BPD_transp_2"/>
    <property type="match status" value="1"/>
</dbReference>
<protein>
    <submittedName>
        <fullName evidence="8">ABC transporter permease</fullName>
    </submittedName>
</protein>
<feature type="transmembrane region" description="Helical" evidence="7">
    <location>
        <begin position="238"/>
        <end position="261"/>
    </location>
</feature>
<feature type="transmembrane region" description="Helical" evidence="7">
    <location>
        <begin position="267"/>
        <end position="286"/>
    </location>
</feature>
<evidence type="ECO:0000256" key="1">
    <source>
        <dbReference type="ARBA" id="ARBA00004651"/>
    </source>
</evidence>
<keyword evidence="3 7" id="KW-0812">Transmembrane</keyword>
<feature type="transmembrane region" description="Helical" evidence="7">
    <location>
        <begin position="321"/>
        <end position="338"/>
    </location>
</feature>
<evidence type="ECO:0000256" key="3">
    <source>
        <dbReference type="ARBA" id="ARBA00022692"/>
    </source>
</evidence>
<proteinExistence type="predicted"/>
<keyword evidence="2" id="KW-1003">Cell membrane</keyword>
<feature type="transmembrane region" description="Helical" evidence="7">
    <location>
        <begin position="90"/>
        <end position="109"/>
    </location>
</feature>
<dbReference type="PANTHER" id="PTHR32196">
    <property type="entry name" value="ABC TRANSPORTER PERMEASE PROTEIN YPHD-RELATED-RELATED"/>
    <property type="match status" value="1"/>
</dbReference>
<sequence length="403" mass="43218">MIPPRGLTAVQPQPERRRPERTWTRREYKGRKKPLHRLLVVSAATALLIVGGGIAAPSTVSLSALQLMLPFFAILAVASIGQHLVIQQRGLDLSVAGIMSFSAVIVSALPGSEAGVAETLAYVALALAMGLGVGTVNGVLVALLRVNSLVTTIGMNTLMLGITMYVTSGFSQQAPPPLNRFGVGKFLEIPLTLYVLIVIAAIAIFLLEKTTIGRRFIATSVNPDAALTVGIPLDAYRVATYALGGFCYAAAGVLLAGYVLSPTVFSGMPYLLATVAAVVVGGNPIGGGLRGSIAATIVGALFLTYLGQLVLAVGFETAAQNIVQAIIIIASVGVVEAGRRIKFEWIRFKFWVTKPDVEFRIRMIYVNTLTRLGLKRLLDVSPETRTRWRTFYLRLKKRLEITE</sequence>
<organism evidence="8 9">
    <name type="scientific">Aquibium pacificus</name>
    <dbReference type="NCBI Taxonomy" id="3153579"/>
    <lineage>
        <taxon>Bacteria</taxon>
        <taxon>Pseudomonadati</taxon>
        <taxon>Pseudomonadota</taxon>
        <taxon>Alphaproteobacteria</taxon>
        <taxon>Hyphomicrobiales</taxon>
        <taxon>Phyllobacteriaceae</taxon>
        <taxon>Aquibium</taxon>
    </lineage>
</organism>
<gene>
    <name evidence="8" type="ORF">ABGN05_01415</name>
</gene>
<feature type="compositionally biased region" description="Basic and acidic residues" evidence="6">
    <location>
        <begin position="14"/>
        <end position="27"/>
    </location>
</feature>
<evidence type="ECO:0000256" key="7">
    <source>
        <dbReference type="SAM" id="Phobius"/>
    </source>
</evidence>
<evidence type="ECO:0000313" key="8">
    <source>
        <dbReference type="EMBL" id="MEX0404316.1"/>
    </source>
</evidence>
<feature type="transmembrane region" description="Helical" evidence="7">
    <location>
        <begin position="186"/>
        <end position="207"/>
    </location>
</feature>
<comment type="caution">
    <text evidence="8">The sequence shown here is derived from an EMBL/GenBank/DDBJ whole genome shotgun (WGS) entry which is preliminary data.</text>
</comment>
<feature type="transmembrane region" description="Helical" evidence="7">
    <location>
        <begin position="35"/>
        <end position="54"/>
    </location>
</feature>
<feature type="transmembrane region" description="Helical" evidence="7">
    <location>
        <begin position="60"/>
        <end position="78"/>
    </location>
</feature>
<keyword evidence="9" id="KW-1185">Reference proteome</keyword>
<feature type="transmembrane region" description="Helical" evidence="7">
    <location>
        <begin position="121"/>
        <end position="144"/>
    </location>
</feature>
<feature type="region of interest" description="Disordered" evidence="6">
    <location>
        <begin position="1"/>
        <end position="27"/>
    </location>
</feature>
<feature type="transmembrane region" description="Helical" evidence="7">
    <location>
        <begin position="149"/>
        <end position="166"/>
    </location>
</feature>
<evidence type="ECO:0000256" key="4">
    <source>
        <dbReference type="ARBA" id="ARBA00022989"/>
    </source>
</evidence>
<evidence type="ECO:0000256" key="2">
    <source>
        <dbReference type="ARBA" id="ARBA00022475"/>
    </source>
</evidence>
<dbReference type="RefSeq" id="WP_367952204.1">
    <property type="nucleotide sequence ID" value="NZ_JBDPGJ010000001.1"/>
</dbReference>